<evidence type="ECO:0000313" key="1">
    <source>
        <dbReference type="EMBL" id="SAL28177.1"/>
    </source>
</evidence>
<accession>A0A158G8H6</accession>
<reference evidence="1 2" key="1">
    <citation type="submission" date="2016-01" db="EMBL/GenBank/DDBJ databases">
        <authorList>
            <person name="Oliw E.H."/>
        </authorList>
    </citation>
    <scope>NUCLEOTIDE SEQUENCE [LARGE SCALE GENOMIC DNA]</scope>
    <source>
        <strain evidence="1">LMG 27134</strain>
    </source>
</reference>
<dbReference type="EMBL" id="FCOK02000011">
    <property type="protein sequence ID" value="SAL28177.1"/>
    <property type="molecule type" value="Genomic_DNA"/>
</dbReference>
<organism evidence="1 2">
    <name type="scientific">Caballeronia udeis</name>
    <dbReference type="NCBI Taxonomy" id="1232866"/>
    <lineage>
        <taxon>Bacteria</taxon>
        <taxon>Pseudomonadati</taxon>
        <taxon>Pseudomonadota</taxon>
        <taxon>Betaproteobacteria</taxon>
        <taxon>Burkholderiales</taxon>
        <taxon>Burkholderiaceae</taxon>
        <taxon>Caballeronia</taxon>
    </lineage>
</organism>
<sequence length="49" mass="5678">MFMYSPRGIRRAVLLPFFVFPLSVFNHLETLCITKHDGLVFSARNNPSH</sequence>
<name>A0A158G8H6_9BURK</name>
<protein>
    <submittedName>
        <fullName evidence="1">Uncharacterized protein</fullName>
    </submittedName>
</protein>
<gene>
    <name evidence="1" type="ORF">AWB69_02173</name>
</gene>
<dbReference type="Proteomes" id="UP000054683">
    <property type="component" value="Unassembled WGS sequence"/>
</dbReference>
<evidence type="ECO:0000313" key="2">
    <source>
        <dbReference type="Proteomes" id="UP000054683"/>
    </source>
</evidence>
<dbReference type="AlphaFoldDB" id="A0A158G8H6"/>
<proteinExistence type="predicted"/>